<evidence type="ECO:0000313" key="1">
    <source>
        <dbReference type="EMBL" id="MBX61529.1"/>
    </source>
</evidence>
<reference evidence="1" key="1">
    <citation type="submission" date="2018-02" db="EMBL/GenBank/DDBJ databases">
        <title>Rhizophora mucronata_Transcriptome.</title>
        <authorList>
            <person name="Meera S.P."/>
            <person name="Sreeshan A."/>
            <person name="Augustine A."/>
        </authorList>
    </citation>
    <scope>NUCLEOTIDE SEQUENCE</scope>
    <source>
        <tissue evidence="1">Leaf</tissue>
    </source>
</reference>
<accession>A0A2P2Q3P0</accession>
<organism evidence="1">
    <name type="scientific">Rhizophora mucronata</name>
    <name type="common">Asiatic mangrove</name>
    <dbReference type="NCBI Taxonomy" id="61149"/>
    <lineage>
        <taxon>Eukaryota</taxon>
        <taxon>Viridiplantae</taxon>
        <taxon>Streptophyta</taxon>
        <taxon>Embryophyta</taxon>
        <taxon>Tracheophyta</taxon>
        <taxon>Spermatophyta</taxon>
        <taxon>Magnoliopsida</taxon>
        <taxon>eudicotyledons</taxon>
        <taxon>Gunneridae</taxon>
        <taxon>Pentapetalae</taxon>
        <taxon>rosids</taxon>
        <taxon>fabids</taxon>
        <taxon>Malpighiales</taxon>
        <taxon>Rhizophoraceae</taxon>
        <taxon>Rhizophora</taxon>
    </lineage>
</organism>
<dbReference type="EMBL" id="GGEC01081045">
    <property type="protein sequence ID" value="MBX61529.1"/>
    <property type="molecule type" value="Transcribed_RNA"/>
</dbReference>
<sequence length="26" mass="2902">MNLRLAKLIQVLQELDHVRPTATGKG</sequence>
<dbReference type="AlphaFoldDB" id="A0A2P2Q3P0"/>
<name>A0A2P2Q3P0_RHIMU</name>
<proteinExistence type="predicted"/>
<protein>
    <submittedName>
        <fullName evidence="1">Uncharacterized protein</fullName>
    </submittedName>
</protein>